<dbReference type="OrthoDB" id="23977at10239"/>
<accession>R9ZYK6</accession>
<dbReference type="Gene3D" id="2.60.120.260">
    <property type="entry name" value="Galactose-binding domain-like"/>
    <property type="match status" value="1"/>
</dbReference>
<evidence type="ECO:0000313" key="2">
    <source>
        <dbReference type="Proteomes" id="UP000014711"/>
    </source>
</evidence>
<dbReference type="KEGG" id="vg:16796961"/>
<keyword evidence="2" id="KW-1185">Reference proteome</keyword>
<dbReference type="EMBL" id="KC821618">
    <property type="protein sequence ID" value="AGO48434.1"/>
    <property type="molecule type" value="Genomic_DNA"/>
</dbReference>
<dbReference type="RefSeq" id="YP_008242012.1">
    <property type="nucleotide sequence ID" value="NC_021802.1"/>
</dbReference>
<reference evidence="1 2" key="1">
    <citation type="journal article" date="2013" name="Proc. Natl. Acad. Sci. U.S.A.">
        <title>Twelve previously unknown phage genera are ubiquitous in global oceans.</title>
        <authorList>
            <person name="Holmfeldt K."/>
            <person name="Solonenko N."/>
            <person name="Shah M."/>
            <person name="Corrier K."/>
            <person name="Riemann L."/>
            <person name="Verberkmoes N.C."/>
            <person name="Sullivan M.B."/>
        </authorList>
    </citation>
    <scope>NUCLEOTIDE SEQUENCE [LARGE SCALE GENOMIC DNA]</scope>
    <source>
        <strain evidence="1">Phi10:1</strain>
    </source>
</reference>
<proteinExistence type="predicted"/>
<name>R9ZYK6_9CAUD</name>
<sequence>MKHTISIVLFFILSLGLNAQTVEGTVGSDGSLIPYNVSGGLDETAVDTKINTAIDALPPLVSTIKLATGNIYEPYEVLLVDGENIEPYNTILKFTGYQTAAIEIPNDTDISFPIGSRVIVRQAGDYKINVTYAAGVTGDEVRTTGYGSVIALVKESANTWFALGGIESYIPEDIVYPDANNTDDKNALTDWESSNVLPISVSNGTRTLETTDVPYGTYAARITTSNGTSGNLAEPFNTEIGESYKVSFWAKNAIDAAGRLVLWQNVVSSPDALLTGSWAYYEYVVEATGTTITPRIYIYPTSASGSILVKGLKAVKQ</sequence>
<organism evidence="1 2">
    <name type="scientific">Cellulophaga phage phi10:1</name>
    <dbReference type="NCBI Taxonomy" id="1327981"/>
    <lineage>
        <taxon>Viruses</taxon>
        <taxon>Duplodnaviria</taxon>
        <taxon>Heunggongvirae</taxon>
        <taxon>Uroviricota</taxon>
        <taxon>Caudoviricetes</taxon>
        <taxon>Assiduviridae</taxon>
        <taxon>Cebadecemvirus</taxon>
        <taxon>Cebadecemvirus phi10una</taxon>
    </lineage>
</organism>
<reference evidence="2" key="2">
    <citation type="submission" date="2013-03" db="EMBL/GenBank/DDBJ databases">
        <title>The Cellulophaga phages: a novel, diverse, and globally ubiquitous model system.</title>
        <authorList>
            <person name="Holmfeldt K."/>
            <person name="Solonenko N."/>
            <person name="Shah M."/>
            <person name="Corrier K."/>
            <person name="Riemann L."/>
            <person name="VerBerkmoes N.C."/>
            <person name="Sullivan M.B."/>
        </authorList>
    </citation>
    <scope>NUCLEOTIDE SEQUENCE [LARGE SCALE GENOMIC DNA]</scope>
</reference>
<dbReference type="Proteomes" id="UP000014711">
    <property type="component" value="Segment"/>
</dbReference>
<dbReference type="SUPFAM" id="SSF49785">
    <property type="entry name" value="Galactose-binding domain-like"/>
    <property type="match status" value="1"/>
</dbReference>
<gene>
    <name evidence="1" type="ORF">Phi10:1_gp094</name>
</gene>
<protein>
    <submittedName>
        <fullName evidence="1">Structural protein</fullName>
    </submittedName>
</protein>
<evidence type="ECO:0000313" key="1">
    <source>
        <dbReference type="EMBL" id="AGO48434.1"/>
    </source>
</evidence>
<dbReference type="GeneID" id="16796961"/>
<dbReference type="InterPro" id="IPR008979">
    <property type="entry name" value="Galactose-bd-like_sf"/>
</dbReference>